<gene>
    <name evidence="5" type="ORF">SAMN05216255_1297</name>
</gene>
<keyword evidence="5" id="KW-0223">Dioxygenase</keyword>
<keyword evidence="2" id="KW-0560">Oxidoreductase</keyword>
<dbReference type="GO" id="GO:0016706">
    <property type="term" value="F:2-oxoglutarate-dependent dioxygenase activity"/>
    <property type="evidence" value="ECO:0007669"/>
    <property type="project" value="UniProtKB-ARBA"/>
</dbReference>
<dbReference type="AlphaFoldDB" id="A0A239ALB6"/>
<dbReference type="PANTHER" id="PTHR10696">
    <property type="entry name" value="GAMMA-BUTYROBETAINE HYDROXYLASE-RELATED"/>
    <property type="match status" value="1"/>
</dbReference>
<comment type="cofactor">
    <cofactor evidence="1">
        <name>Fe(2+)</name>
        <dbReference type="ChEBI" id="CHEBI:29033"/>
    </cofactor>
</comment>
<dbReference type="InterPro" id="IPR050411">
    <property type="entry name" value="AlphaKG_dependent_hydroxylases"/>
</dbReference>
<protein>
    <submittedName>
        <fullName evidence="5">Taurine dioxygenase, alpha-ketoglutarate-dependent</fullName>
    </submittedName>
</protein>
<dbReference type="Pfam" id="PF02668">
    <property type="entry name" value="TauD"/>
    <property type="match status" value="1"/>
</dbReference>
<proteinExistence type="predicted"/>
<evidence type="ECO:0000256" key="1">
    <source>
        <dbReference type="ARBA" id="ARBA00001954"/>
    </source>
</evidence>
<dbReference type="InterPro" id="IPR003819">
    <property type="entry name" value="TauD/TfdA-like"/>
</dbReference>
<evidence type="ECO:0000313" key="6">
    <source>
        <dbReference type="Proteomes" id="UP000242915"/>
    </source>
</evidence>
<evidence type="ECO:0000256" key="3">
    <source>
        <dbReference type="ARBA" id="ARBA00023194"/>
    </source>
</evidence>
<reference evidence="6" key="1">
    <citation type="submission" date="2017-06" db="EMBL/GenBank/DDBJ databases">
        <authorList>
            <person name="Varghese N."/>
            <person name="Submissions S."/>
        </authorList>
    </citation>
    <scope>NUCLEOTIDE SEQUENCE [LARGE SCALE GENOMIC DNA]</scope>
    <source>
        <strain evidence="6">CIP 108523</strain>
    </source>
</reference>
<evidence type="ECO:0000259" key="4">
    <source>
        <dbReference type="Pfam" id="PF02668"/>
    </source>
</evidence>
<sequence length="347" mass="38859">MPIVPPPSRALGGVRRKAMNVSQQLVSERLLSPDYALPLVIEPAISGVDLAAWAAGERESLERKLLQYGALLFRGFSVQSVEQFDQVIAALSPGALEYMFRASPRTRVGGNIYTSTDYPADQMIFPHNEHSYSPRFPLRLFFYCQTPSETGGETPIGSTRAVKARISPEIEARFREKGVLYVRNYGDGFGLPWQSVFQSEDRDEVQSYCATVGIEVEWKANNRLRTRQRGPAVVRHPRTGEEVWFNHATFFHISTLPPAIRDSLQSNFTDLDLPTNTFYGDGELIEPEVLESLRAAYLDSLVRFSWQQGDVLFIDNMLAVHGREPFTGKRAILTGMAEALLQGDVAV</sequence>
<dbReference type="Gene3D" id="3.60.130.10">
    <property type="entry name" value="Clavaminate synthase-like"/>
    <property type="match status" value="1"/>
</dbReference>
<dbReference type="InterPro" id="IPR042098">
    <property type="entry name" value="TauD-like_sf"/>
</dbReference>
<dbReference type="Proteomes" id="UP000242915">
    <property type="component" value="Unassembled WGS sequence"/>
</dbReference>
<dbReference type="SUPFAM" id="SSF51197">
    <property type="entry name" value="Clavaminate synthase-like"/>
    <property type="match status" value="1"/>
</dbReference>
<dbReference type="RefSeq" id="WP_089359135.1">
    <property type="nucleotide sequence ID" value="NZ_FZOG01000001.1"/>
</dbReference>
<dbReference type="PANTHER" id="PTHR10696:SF56">
    <property type="entry name" value="TAUD_TFDA-LIKE DOMAIN-CONTAINING PROTEIN"/>
    <property type="match status" value="1"/>
</dbReference>
<name>A0A239ALB6_9PSED</name>
<organism evidence="5 6">
    <name type="scientific">Pseudomonas segetis</name>
    <dbReference type="NCBI Taxonomy" id="298908"/>
    <lineage>
        <taxon>Bacteria</taxon>
        <taxon>Pseudomonadati</taxon>
        <taxon>Pseudomonadota</taxon>
        <taxon>Gammaproteobacteria</taxon>
        <taxon>Pseudomonadales</taxon>
        <taxon>Pseudomonadaceae</taxon>
        <taxon>Pseudomonas</taxon>
    </lineage>
</organism>
<accession>A0A239ALB6</accession>
<keyword evidence="3" id="KW-0045">Antibiotic biosynthesis</keyword>
<keyword evidence="6" id="KW-1185">Reference proteome</keyword>
<feature type="domain" description="TauD/TfdA-like" evidence="4">
    <location>
        <begin position="41"/>
        <end position="335"/>
    </location>
</feature>
<evidence type="ECO:0000256" key="2">
    <source>
        <dbReference type="ARBA" id="ARBA00023002"/>
    </source>
</evidence>
<evidence type="ECO:0000313" key="5">
    <source>
        <dbReference type="EMBL" id="SNR96466.1"/>
    </source>
</evidence>
<dbReference type="EMBL" id="FZOG01000001">
    <property type="protein sequence ID" value="SNR96466.1"/>
    <property type="molecule type" value="Genomic_DNA"/>
</dbReference>
<dbReference type="GO" id="GO:0017000">
    <property type="term" value="P:antibiotic biosynthetic process"/>
    <property type="evidence" value="ECO:0007669"/>
    <property type="project" value="UniProtKB-KW"/>
</dbReference>